<dbReference type="PANTHER" id="PTHR38111">
    <property type="entry name" value="ZN(2)-C6 FUNGAL-TYPE DOMAIN-CONTAINING PROTEIN-RELATED"/>
    <property type="match status" value="1"/>
</dbReference>
<evidence type="ECO:0000313" key="1">
    <source>
        <dbReference type="EMBL" id="RFU33087.1"/>
    </source>
</evidence>
<dbReference type="OMA" id="YRWGPFW"/>
<dbReference type="InterPro" id="IPR053178">
    <property type="entry name" value="Osmoadaptation_assoc"/>
</dbReference>
<evidence type="ECO:0000313" key="2">
    <source>
        <dbReference type="Proteomes" id="UP000258309"/>
    </source>
</evidence>
<keyword evidence="2" id="KW-1185">Reference proteome</keyword>
<feature type="non-terminal residue" evidence="1">
    <location>
        <position position="379"/>
    </location>
</feature>
<proteinExistence type="predicted"/>
<dbReference type="AlphaFoldDB" id="A0A3E2HI79"/>
<accession>A0A3E2HI79</accession>
<gene>
    <name evidence="1" type="ORF">B7463_g3219</name>
</gene>
<sequence>MTNLLPETRTIHEHPGVSHWLFAGVQPDNKNQTSQLALSALAATYYGKLNFNQQAVDKGAMLYTRVLSKLQKDLDDPERVLETETLTNALFLAVQMRGPYQHQTGVGKHLLLTTRSSIALAHLVSNKRCFLEEYAWKVVPWAKDPESKSSVDYLIDILCDMPGIMEDLRLLQDTPVGSRNLSEIWISFGQRIKSSMECLYRWRVKWEEDFSNTYHPVGLDRLRALKAGQLETYPFETAIFFTEPGRASELSLYNSMLVLFHRAVAKLPPVVLNTVVPIAFLPDTYYGGPYSAVLLLPGQGSVEEIVFEICRTVYYQLLSYPGTSGAFYLMFPLQVAYRNVDPKSRVAKWLSELISYVANIHGFEAVTYARNSTDSAIIV</sequence>
<organism evidence="1 2">
    <name type="scientific">Scytalidium lignicola</name>
    <name type="common">Hyphomycete</name>
    <dbReference type="NCBI Taxonomy" id="5539"/>
    <lineage>
        <taxon>Eukaryota</taxon>
        <taxon>Fungi</taxon>
        <taxon>Dikarya</taxon>
        <taxon>Ascomycota</taxon>
        <taxon>Pezizomycotina</taxon>
        <taxon>Leotiomycetes</taxon>
        <taxon>Leotiomycetes incertae sedis</taxon>
        <taxon>Scytalidium</taxon>
    </lineage>
</organism>
<dbReference type="Proteomes" id="UP000258309">
    <property type="component" value="Unassembled WGS sequence"/>
</dbReference>
<dbReference type="OrthoDB" id="3525185at2759"/>
<dbReference type="PANTHER" id="PTHR38111:SF2">
    <property type="entry name" value="FINGER DOMAIN PROTEIN, PUTATIVE (AFU_ORTHOLOGUE AFUA_1G01560)-RELATED"/>
    <property type="match status" value="1"/>
</dbReference>
<reference evidence="1 2" key="1">
    <citation type="submission" date="2018-05" db="EMBL/GenBank/DDBJ databases">
        <title>Draft genome sequence of Scytalidium lignicola DSM 105466, a ubiquitous saprotrophic fungus.</title>
        <authorList>
            <person name="Buettner E."/>
            <person name="Gebauer A.M."/>
            <person name="Hofrichter M."/>
            <person name="Liers C."/>
            <person name="Kellner H."/>
        </authorList>
    </citation>
    <scope>NUCLEOTIDE SEQUENCE [LARGE SCALE GENOMIC DNA]</scope>
    <source>
        <strain evidence="1 2">DSM 105466</strain>
    </source>
</reference>
<protein>
    <submittedName>
        <fullName evidence="1">Uncharacterized protein</fullName>
    </submittedName>
</protein>
<dbReference type="EMBL" id="NCSJ02000041">
    <property type="protein sequence ID" value="RFU33087.1"/>
    <property type="molecule type" value="Genomic_DNA"/>
</dbReference>
<comment type="caution">
    <text evidence="1">The sequence shown here is derived from an EMBL/GenBank/DDBJ whole genome shotgun (WGS) entry which is preliminary data.</text>
</comment>
<feature type="non-terminal residue" evidence="1">
    <location>
        <position position="1"/>
    </location>
</feature>
<name>A0A3E2HI79_SCYLI</name>